<feature type="compositionally biased region" description="Acidic residues" evidence="1">
    <location>
        <begin position="70"/>
        <end position="82"/>
    </location>
</feature>
<name>A0A0C4EJH3_PUCT1</name>
<feature type="compositionally biased region" description="Polar residues" evidence="1">
    <location>
        <begin position="1"/>
        <end position="12"/>
    </location>
</feature>
<dbReference type="AlphaFoldDB" id="A0A0C4EJH3"/>
<dbReference type="OrthoDB" id="2507706at2759"/>
<dbReference type="OMA" id="ACESQHA"/>
<reference evidence="3 4" key="3">
    <citation type="journal article" date="2017" name="G3 (Bethesda)">
        <title>Comparative analysis highlights variable genome content of wheat rusts and divergence of the mating loci.</title>
        <authorList>
            <person name="Cuomo C.A."/>
            <person name="Bakkeren G."/>
            <person name="Khalil H.B."/>
            <person name="Panwar V."/>
            <person name="Joly D."/>
            <person name="Linning R."/>
            <person name="Sakthikumar S."/>
            <person name="Song X."/>
            <person name="Adiconis X."/>
            <person name="Fan L."/>
            <person name="Goldberg J.M."/>
            <person name="Levin J.Z."/>
            <person name="Young S."/>
            <person name="Zeng Q."/>
            <person name="Anikster Y."/>
            <person name="Bruce M."/>
            <person name="Wang M."/>
            <person name="Yin C."/>
            <person name="McCallum B."/>
            <person name="Szabo L.J."/>
            <person name="Hulbert S."/>
            <person name="Chen X."/>
            <person name="Fellers J.P."/>
        </authorList>
    </citation>
    <scope>NUCLEOTIDE SEQUENCE</scope>
    <source>
        <strain evidence="4">Isolate 1-1 / race 1 (BBBD)</strain>
        <strain evidence="3">isolate 1-1 / race 1 (BBBD)</strain>
    </source>
</reference>
<keyword evidence="4" id="KW-1185">Reference proteome</keyword>
<protein>
    <submittedName>
        <fullName evidence="2 3">Uncharacterized protein</fullName>
    </submittedName>
</protein>
<dbReference type="Proteomes" id="UP000005240">
    <property type="component" value="Unassembled WGS sequence"/>
</dbReference>
<reference evidence="3" key="4">
    <citation type="submission" date="2025-05" db="UniProtKB">
        <authorList>
            <consortium name="EnsemblFungi"/>
        </authorList>
    </citation>
    <scope>IDENTIFICATION</scope>
    <source>
        <strain evidence="3">isolate 1-1 / race 1 (BBBD)</strain>
    </source>
</reference>
<evidence type="ECO:0000313" key="3">
    <source>
        <dbReference type="EnsemblFungi" id="PTTG_00891-t43_1-p1"/>
    </source>
</evidence>
<reference evidence="2" key="2">
    <citation type="submission" date="2016-05" db="EMBL/GenBank/DDBJ databases">
        <title>Comparative analysis highlights variable genome content of wheat rusts and divergence of the mating loci.</title>
        <authorList>
            <person name="Cuomo C.A."/>
            <person name="Bakkeren G."/>
            <person name="Szabo L."/>
            <person name="Khalil H."/>
            <person name="Joly D."/>
            <person name="Goldberg J."/>
            <person name="Young S."/>
            <person name="Zeng Q."/>
            <person name="Fellers J."/>
        </authorList>
    </citation>
    <scope>NUCLEOTIDE SEQUENCE [LARGE SCALE GENOMIC DNA]</scope>
    <source>
        <strain evidence="2">1-1 BBBD Race 1</strain>
    </source>
</reference>
<evidence type="ECO:0000313" key="2">
    <source>
        <dbReference type="EMBL" id="OAV93279.1"/>
    </source>
</evidence>
<dbReference type="EMBL" id="ADAS02000052">
    <property type="protein sequence ID" value="OAV93279.1"/>
    <property type="molecule type" value="Genomic_DNA"/>
</dbReference>
<feature type="region of interest" description="Disordered" evidence="1">
    <location>
        <begin position="1"/>
        <end position="117"/>
    </location>
</feature>
<evidence type="ECO:0000256" key="1">
    <source>
        <dbReference type="SAM" id="MobiDB-lite"/>
    </source>
</evidence>
<accession>A0A0C4EJH3</accession>
<dbReference type="VEuPathDB" id="FungiDB:PTTG_00891"/>
<dbReference type="EnsemblFungi" id="PTTG_00891-t43_1">
    <property type="protein sequence ID" value="PTTG_00891-t43_1-p1"/>
    <property type="gene ID" value="PTTG_00891"/>
</dbReference>
<evidence type="ECO:0000313" key="4">
    <source>
        <dbReference type="Proteomes" id="UP000005240"/>
    </source>
</evidence>
<proteinExistence type="predicted"/>
<reference evidence="2" key="1">
    <citation type="submission" date="2009-11" db="EMBL/GenBank/DDBJ databases">
        <authorList>
            <consortium name="The Broad Institute Genome Sequencing Platform"/>
            <person name="Ward D."/>
            <person name="Feldgarden M."/>
            <person name="Earl A."/>
            <person name="Young S.K."/>
            <person name="Zeng Q."/>
            <person name="Koehrsen M."/>
            <person name="Alvarado L."/>
            <person name="Berlin A."/>
            <person name="Bochicchio J."/>
            <person name="Borenstein D."/>
            <person name="Chapman S.B."/>
            <person name="Chen Z."/>
            <person name="Engels R."/>
            <person name="Freedman E."/>
            <person name="Gellesch M."/>
            <person name="Goldberg J."/>
            <person name="Griggs A."/>
            <person name="Gujja S."/>
            <person name="Heilman E."/>
            <person name="Heiman D."/>
            <person name="Hepburn T."/>
            <person name="Howarth C."/>
            <person name="Jen D."/>
            <person name="Larson L."/>
            <person name="Lewis B."/>
            <person name="Mehta T."/>
            <person name="Park D."/>
            <person name="Pearson M."/>
            <person name="Roberts A."/>
            <person name="Saif S."/>
            <person name="Shea T."/>
            <person name="Shenoy N."/>
            <person name="Sisk P."/>
            <person name="Stolte C."/>
            <person name="Sykes S."/>
            <person name="Thomson T."/>
            <person name="Walk T."/>
            <person name="White J."/>
            <person name="Yandava C."/>
            <person name="Izard J."/>
            <person name="Baranova O.V."/>
            <person name="Blanton J.M."/>
            <person name="Tanner A.C."/>
            <person name="Dewhirst F.E."/>
            <person name="Haas B."/>
            <person name="Nusbaum C."/>
            <person name="Birren B."/>
        </authorList>
    </citation>
    <scope>NUCLEOTIDE SEQUENCE [LARGE SCALE GENOMIC DNA]</scope>
    <source>
        <strain evidence="2">1-1 BBBD Race 1</strain>
    </source>
</reference>
<feature type="compositionally biased region" description="Low complexity" evidence="1">
    <location>
        <begin position="92"/>
        <end position="110"/>
    </location>
</feature>
<gene>
    <name evidence="2" type="ORF">PTTG_00891</name>
</gene>
<sequence>MSTYNHTLGSSSAKEHHRAQMPFTPPHSTRSAFAELPLTQKDPPRNKPGVPAGKRSASAHTDDSGSESGSESDDEGYDDSDAGSERGRPYAAREPAGVPAAATGSSSTSPDPEEAFTAEDSPFATLEPGLACESQHAIYDLAGAITHALTEYRQQFERWEATPNPPRSVVRASILIDQAFARFIFALEPFKHTAKAVHSLAHLISELGSFLTQHRLTDSTQLWNGLGRLADEISQAEDGLGGGLQEIGELNDWVDALLTPALAEVKFLRLQPADQVSAILDVHSYLCDSLARAAQILAVFRAGLAHTARAIAGLQAALLDHQPGFPLEQTIQWSATAAASLSATADAIALFCSISDYIQASSRAGPAAATAPDSNPHPSCHAISY</sequence>
<organism evidence="2">
    <name type="scientific">Puccinia triticina (isolate 1-1 / race 1 (BBBD))</name>
    <name type="common">Brown leaf rust fungus</name>
    <dbReference type="NCBI Taxonomy" id="630390"/>
    <lineage>
        <taxon>Eukaryota</taxon>
        <taxon>Fungi</taxon>
        <taxon>Dikarya</taxon>
        <taxon>Basidiomycota</taxon>
        <taxon>Pucciniomycotina</taxon>
        <taxon>Pucciniomycetes</taxon>
        <taxon>Pucciniales</taxon>
        <taxon>Pucciniaceae</taxon>
        <taxon>Puccinia</taxon>
    </lineage>
</organism>